<proteinExistence type="predicted"/>
<evidence type="ECO:0000256" key="1">
    <source>
        <dbReference type="SAM" id="Phobius"/>
    </source>
</evidence>
<sequence>MYNLTENNNAHKDIDGAAAKADLQPGEKVFTVILFAVTVFLFYRSILLWQMAPGISGPAMLPLLSSGLAALLLAASIAVNIWKTTPASGRNLTFSQKTYIVLEYLFSKNVIVTIIFIFAYCVLLNFSVPFYLSSALFLWGLMSFLAKGGLVKNIIWTAMVLAFIAVVFGMLFSVVMP</sequence>
<organism evidence="3 4">
    <name type="scientific">Synergistes jonesii</name>
    <dbReference type="NCBI Taxonomy" id="2754"/>
    <lineage>
        <taxon>Bacteria</taxon>
        <taxon>Thermotogati</taxon>
        <taxon>Synergistota</taxon>
        <taxon>Synergistia</taxon>
        <taxon>Synergistales</taxon>
        <taxon>Synergistaceae</taxon>
        <taxon>Synergistes</taxon>
    </lineage>
</organism>
<keyword evidence="1" id="KW-0472">Membrane</keyword>
<keyword evidence="1" id="KW-0812">Transmembrane</keyword>
<accession>A0A073INR6</accession>
<name>A0A073INR6_9BACT</name>
<dbReference type="AlphaFoldDB" id="A0A073INR6"/>
<feature type="transmembrane region" description="Helical" evidence="1">
    <location>
        <begin position="154"/>
        <end position="175"/>
    </location>
</feature>
<dbReference type="STRING" id="2754.EH55_11775"/>
<gene>
    <name evidence="3" type="ORF">EH55_11775</name>
</gene>
<comment type="caution">
    <text evidence="3">The sequence shown here is derived from an EMBL/GenBank/DDBJ whole genome shotgun (WGS) entry which is preliminary data.</text>
</comment>
<dbReference type="Pfam" id="PF07331">
    <property type="entry name" value="TctB"/>
    <property type="match status" value="1"/>
</dbReference>
<keyword evidence="4" id="KW-1185">Reference proteome</keyword>
<dbReference type="RefSeq" id="WP_037978496.1">
    <property type="nucleotide sequence ID" value="NZ_JMKI01000054.1"/>
</dbReference>
<evidence type="ECO:0000313" key="4">
    <source>
        <dbReference type="Proteomes" id="UP000027665"/>
    </source>
</evidence>
<protein>
    <recommendedName>
        <fullName evidence="2">DUF1468 domain-containing protein</fullName>
    </recommendedName>
</protein>
<evidence type="ECO:0000313" key="3">
    <source>
        <dbReference type="EMBL" id="KEJ91225.1"/>
    </source>
</evidence>
<dbReference type="GeneID" id="90984655"/>
<feature type="transmembrane region" description="Helical" evidence="1">
    <location>
        <begin position="61"/>
        <end position="82"/>
    </location>
</feature>
<feature type="transmembrane region" description="Helical" evidence="1">
    <location>
        <begin position="29"/>
        <end position="49"/>
    </location>
</feature>
<dbReference type="InterPro" id="IPR009936">
    <property type="entry name" value="DUF1468"/>
</dbReference>
<reference evidence="3 4" key="1">
    <citation type="submission" date="2014-04" db="EMBL/GenBank/DDBJ databases">
        <title>Draft Genome Sequence of Synergistes jonesii.</title>
        <authorList>
            <person name="Coil D.A."/>
            <person name="Eisen J.A."/>
            <person name="Holland-Moritz H.E."/>
        </authorList>
    </citation>
    <scope>NUCLEOTIDE SEQUENCE [LARGE SCALE GENOMIC DNA]</scope>
    <source>
        <strain evidence="3 4">78-1</strain>
    </source>
</reference>
<dbReference type="EMBL" id="JMKI01000054">
    <property type="protein sequence ID" value="KEJ91225.1"/>
    <property type="molecule type" value="Genomic_DNA"/>
</dbReference>
<dbReference type="eggNOG" id="ENOG50341BV">
    <property type="taxonomic scope" value="Bacteria"/>
</dbReference>
<keyword evidence="1" id="KW-1133">Transmembrane helix</keyword>
<feature type="transmembrane region" description="Helical" evidence="1">
    <location>
        <begin position="102"/>
        <end position="123"/>
    </location>
</feature>
<evidence type="ECO:0000259" key="2">
    <source>
        <dbReference type="Pfam" id="PF07331"/>
    </source>
</evidence>
<dbReference type="Proteomes" id="UP000027665">
    <property type="component" value="Unassembled WGS sequence"/>
</dbReference>
<feature type="domain" description="DUF1468" evidence="2">
    <location>
        <begin position="32"/>
        <end position="177"/>
    </location>
</feature>